<protein>
    <submittedName>
        <fullName evidence="1">Uncharacterized protein</fullName>
    </submittedName>
</protein>
<organism evidence="1 2">
    <name type="scientific">Pandoraea nosoerga</name>
    <dbReference type="NCBI Taxonomy" id="2508296"/>
    <lineage>
        <taxon>Bacteria</taxon>
        <taxon>Pseudomonadati</taxon>
        <taxon>Pseudomonadota</taxon>
        <taxon>Betaproteobacteria</taxon>
        <taxon>Burkholderiales</taxon>
        <taxon>Burkholderiaceae</taxon>
        <taxon>Pandoraea</taxon>
    </lineage>
</organism>
<keyword evidence="2" id="KW-1185">Reference proteome</keyword>
<dbReference type="AlphaFoldDB" id="A0A5E4U0W4"/>
<evidence type="ECO:0000313" key="1">
    <source>
        <dbReference type="EMBL" id="VVD93806.1"/>
    </source>
</evidence>
<evidence type="ECO:0000313" key="2">
    <source>
        <dbReference type="Proteomes" id="UP000367825"/>
    </source>
</evidence>
<gene>
    <name evidence="1" type="ORF">PNO31109_01750</name>
</gene>
<dbReference type="Proteomes" id="UP000367825">
    <property type="component" value="Unassembled WGS sequence"/>
</dbReference>
<proteinExistence type="predicted"/>
<dbReference type="EMBL" id="CABPSC010000005">
    <property type="protein sequence ID" value="VVD93806.1"/>
    <property type="molecule type" value="Genomic_DNA"/>
</dbReference>
<accession>A0A5E4U0W4</accession>
<sequence>MLHHVDQFDHGHVHVWPRNYVGSPRTAVSEQGQTICFHEKSIHMRRNIVDVTEGS</sequence>
<reference evidence="1 2" key="1">
    <citation type="submission" date="2019-08" db="EMBL/GenBank/DDBJ databases">
        <authorList>
            <person name="Peeters C."/>
        </authorList>
    </citation>
    <scope>NUCLEOTIDE SEQUENCE [LARGE SCALE GENOMIC DNA]</scope>
    <source>
        <strain evidence="1 2">LMG 31109</strain>
    </source>
</reference>
<name>A0A5E4U0W4_9BURK</name>